<feature type="domain" description="NAD(P)-binding" evidence="1">
    <location>
        <begin position="12"/>
        <end position="194"/>
    </location>
</feature>
<evidence type="ECO:0000313" key="3">
    <source>
        <dbReference type="Proteomes" id="UP001589887"/>
    </source>
</evidence>
<accession>A0ABV6TFE3</accession>
<dbReference type="PANTHER" id="PTHR43355:SF2">
    <property type="entry name" value="FLAVIN REDUCTASE (NADPH)"/>
    <property type="match status" value="1"/>
</dbReference>
<evidence type="ECO:0000259" key="1">
    <source>
        <dbReference type="Pfam" id="PF13460"/>
    </source>
</evidence>
<dbReference type="InterPro" id="IPR016040">
    <property type="entry name" value="NAD(P)-bd_dom"/>
</dbReference>
<comment type="caution">
    <text evidence="2">The sequence shown here is derived from an EMBL/GenBank/DDBJ whole genome shotgun (WGS) entry which is preliminary data.</text>
</comment>
<dbReference type="EMBL" id="JBHMQV010000009">
    <property type="protein sequence ID" value="MFC0844514.1"/>
    <property type="molecule type" value="Genomic_DNA"/>
</dbReference>
<sequence length="210" mass="22491">MATAPLKIVVLGATGMAGSRIVTEALTRGHHVTATARSHAEAPAHDRLNRLAADVTDPEVLPQAVAGADVVVSALPAQRVLPLLPQLTEQVRTSGVRVAFVGGAGSLRHPDGGRVIDQPGFREEWKPEASAHVELLDQLRTLPDDVDWTFLSPSALFLPGERTTAFRIGGDDLLTDAEGASRISAEDYAIALLDEIETPAHRRRRFTVGY</sequence>
<dbReference type="Gene3D" id="3.40.50.720">
    <property type="entry name" value="NAD(P)-binding Rossmann-like Domain"/>
    <property type="match status" value="1"/>
</dbReference>
<name>A0ABV6TFE3_9ACTN</name>
<gene>
    <name evidence="2" type="ORF">ACFH04_12475</name>
</gene>
<proteinExistence type="predicted"/>
<organism evidence="2 3">
    <name type="scientific">Streptomyces noboritoensis</name>
    <dbReference type="NCBI Taxonomy" id="67337"/>
    <lineage>
        <taxon>Bacteria</taxon>
        <taxon>Bacillati</taxon>
        <taxon>Actinomycetota</taxon>
        <taxon>Actinomycetes</taxon>
        <taxon>Kitasatosporales</taxon>
        <taxon>Streptomycetaceae</taxon>
        <taxon>Streptomyces</taxon>
    </lineage>
</organism>
<dbReference type="Pfam" id="PF13460">
    <property type="entry name" value="NAD_binding_10"/>
    <property type="match status" value="1"/>
</dbReference>
<protein>
    <submittedName>
        <fullName evidence="2">NAD(P)-dependent oxidoreductase</fullName>
    </submittedName>
</protein>
<dbReference type="SUPFAM" id="SSF51735">
    <property type="entry name" value="NAD(P)-binding Rossmann-fold domains"/>
    <property type="match status" value="1"/>
</dbReference>
<dbReference type="InterPro" id="IPR051606">
    <property type="entry name" value="Polyketide_Oxido-like"/>
</dbReference>
<reference evidence="2 3" key="1">
    <citation type="submission" date="2024-09" db="EMBL/GenBank/DDBJ databases">
        <authorList>
            <person name="Sun Q."/>
            <person name="Mori K."/>
        </authorList>
    </citation>
    <scope>NUCLEOTIDE SEQUENCE [LARGE SCALE GENOMIC DNA]</scope>
    <source>
        <strain evidence="2 3">JCM 4557</strain>
    </source>
</reference>
<evidence type="ECO:0000313" key="2">
    <source>
        <dbReference type="EMBL" id="MFC0844514.1"/>
    </source>
</evidence>
<keyword evidence="3" id="KW-1185">Reference proteome</keyword>
<dbReference type="RefSeq" id="WP_394318798.1">
    <property type="nucleotide sequence ID" value="NZ_JBHMQV010000009.1"/>
</dbReference>
<dbReference type="PANTHER" id="PTHR43355">
    <property type="entry name" value="FLAVIN REDUCTASE (NADPH)"/>
    <property type="match status" value="1"/>
</dbReference>
<dbReference type="InterPro" id="IPR036291">
    <property type="entry name" value="NAD(P)-bd_dom_sf"/>
</dbReference>
<dbReference type="Proteomes" id="UP001589887">
    <property type="component" value="Unassembled WGS sequence"/>
</dbReference>